<accession>A0A822YS51</accession>
<protein>
    <submittedName>
        <fullName evidence="1">Uncharacterized protein</fullName>
    </submittedName>
</protein>
<proteinExistence type="predicted"/>
<organism evidence="1 2">
    <name type="scientific">Nelumbo nucifera</name>
    <name type="common">Sacred lotus</name>
    <dbReference type="NCBI Taxonomy" id="4432"/>
    <lineage>
        <taxon>Eukaryota</taxon>
        <taxon>Viridiplantae</taxon>
        <taxon>Streptophyta</taxon>
        <taxon>Embryophyta</taxon>
        <taxon>Tracheophyta</taxon>
        <taxon>Spermatophyta</taxon>
        <taxon>Magnoliopsida</taxon>
        <taxon>Proteales</taxon>
        <taxon>Nelumbonaceae</taxon>
        <taxon>Nelumbo</taxon>
    </lineage>
</organism>
<gene>
    <name evidence="1" type="ORF">HUJ06_012457</name>
</gene>
<keyword evidence="2" id="KW-1185">Reference proteome</keyword>
<evidence type="ECO:0000313" key="2">
    <source>
        <dbReference type="Proteomes" id="UP000607653"/>
    </source>
</evidence>
<dbReference type="AlphaFoldDB" id="A0A822YS51"/>
<sequence length="85" mass="9238">MVLKLGLMFSSSDPASRLTMRQVVRYLEGEARLPEAVSAPEAGEYKSGKNEEGFNDLYIPTSSSEKVSSHSFMGTGDIEADLSSF</sequence>
<name>A0A822YS51_NELNU</name>
<dbReference type="EMBL" id="DUZY01000003">
    <property type="protein sequence ID" value="DAD33606.1"/>
    <property type="molecule type" value="Genomic_DNA"/>
</dbReference>
<reference evidence="1 2" key="1">
    <citation type="journal article" date="2020" name="Mol. Biol. Evol.">
        <title>Distinct Expression and Methylation Patterns for Genes with Different Fates following a Single Whole-Genome Duplication in Flowering Plants.</title>
        <authorList>
            <person name="Shi T."/>
            <person name="Rahmani R.S."/>
            <person name="Gugger P.F."/>
            <person name="Wang M."/>
            <person name="Li H."/>
            <person name="Zhang Y."/>
            <person name="Li Z."/>
            <person name="Wang Q."/>
            <person name="Van de Peer Y."/>
            <person name="Marchal K."/>
            <person name="Chen J."/>
        </authorList>
    </citation>
    <scope>NUCLEOTIDE SEQUENCE [LARGE SCALE GENOMIC DNA]</scope>
    <source>
        <tissue evidence="1">Leaf</tissue>
    </source>
</reference>
<evidence type="ECO:0000313" key="1">
    <source>
        <dbReference type="EMBL" id="DAD33606.1"/>
    </source>
</evidence>
<comment type="caution">
    <text evidence="1">The sequence shown here is derived from an EMBL/GenBank/DDBJ whole genome shotgun (WGS) entry which is preliminary data.</text>
</comment>
<dbReference type="Proteomes" id="UP000607653">
    <property type="component" value="Unassembled WGS sequence"/>
</dbReference>